<protein>
    <submittedName>
        <fullName evidence="2">Uncharacterized protein</fullName>
    </submittedName>
</protein>
<dbReference type="Proteomes" id="UP000192927">
    <property type="component" value="Unassembled WGS sequence"/>
</dbReference>
<accession>A0A1W5D9D3</accession>
<dbReference type="EMBL" id="FWEW01003531">
    <property type="protein sequence ID" value="SLM39600.1"/>
    <property type="molecule type" value="Genomic_DNA"/>
</dbReference>
<evidence type="ECO:0000256" key="1">
    <source>
        <dbReference type="SAM" id="MobiDB-lite"/>
    </source>
</evidence>
<proteinExistence type="predicted"/>
<feature type="region of interest" description="Disordered" evidence="1">
    <location>
        <begin position="1"/>
        <end position="42"/>
    </location>
</feature>
<feature type="compositionally biased region" description="Basic and acidic residues" evidence="1">
    <location>
        <begin position="1"/>
        <end position="15"/>
    </location>
</feature>
<reference evidence="3" key="1">
    <citation type="submission" date="2017-03" db="EMBL/GenBank/DDBJ databases">
        <authorList>
            <person name="Sharma R."/>
            <person name="Thines M."/>
        </authorList>
    </citation>
    <scope>NUCLEOTIDE SEQUENCE [LARGE SCALE GENOMIC DNA]</scope>
</reference>
<evidence type="ECO:0000313" key="3">
    <source>
        <dbReference type="Proteomes" id="UP000192927"/>
    </source>
</evidence>
<evidence type="ECO:0000313" key="2">
    <source>
        <dbReference type="EMBL" id="SLM39600.1"/>
    </source>
</evidence>
<name>A0A1W5D9D3_9LECA</name>
<dbReference type="AlphaFoldDB" id="A0A1W5D9D3"/>
<organism evidence="2 3">
    <name type="scientific">Lasallia pustulata</name>
    <dbReference type="NCBI Taxonomy" id="136370"/>
    <lineage>
        <taxon>Eukaryota</taxon>
        <taxon>Fungi</taxon>
        <taxon>Dikarya</taxon>
        <taxon>Ascomycota</taxon>
        <taxon>Pezizomycotina</taxon>
        <taxon>Lecanoromycetes</taxon>
        <taxon>OSLEUM clade</taxon>
        <taxon>Umbilicariomycetidae</taxon>
        <taxon>Umbilicariales</taxon>
        <taxon>Umbilicariaceae</taxon>
        <taxon>Lasallia</taxon>
    </lineage>
</organism>
<sequence>MADAESKPDTSEQTKTDAPPPDTKEGATAPEQPSADKGFLLSSYGATADSKMQSVLSPVGKPLGTGLQKVAQPVGSIVGSVVDSGIMAGGRATGAMMGVGAGSMDTDAMKEHWEKVKKEKREEEELEQPLGREEQTGENPLGL</sequence>
<keyword evidence="3" id="KW-1185">Reference proteome</keyword>
<feature type="region of interest" description="Disordered" evidence="1">
    <location>
        <begin position="115"/>
        <end position="143"/>
    </location>
</feature>